<dbReference type="SUPFAM" id="SSF56784">
    <property type="entry name" value="HAD-like"/>
    <property type="match status" value="1"/>
</dbReference>
<gene>
    <name evidence="15" type="ORF">B5C34_13160</name>
</gene>
<dbReference type="PANTHER" id="PTHR43344">
    <property type="entry name" value="PHOSPHOSERINE PHOSPHATASE"/>
    <property type="match status" value="1"/>
</dbReference>
<evidence type="ECO:0000256" key="12">
    <source>
        <dbReference type="ARBA" id="ARBA00048138"/>
    </source>
</evidence>
<dbReference type="SFLD" id="SFLDS00003">
    <property type="entry name" value="Haloacid_Dehalogenase"/>
    <property type="match status" value="1"/>
</dbReference>
<evidence type="ECO:0000256" key="5">
    <source>
        <dbReference type="ARBA" id="ARBA00015196"/>
    </source>
</evidence>
<dbReference type="EC" id="3.1.3.3" evidence="4"/>
<dbReference type="GO" id="GO:0006564">
    <property type="term" value="P:L-serine biosynthetic process"/>
    <property type="evidence" value="ECO:0007669"/>
    <property type="project" value="UniProtKB-KW"/>
</dbReference>
<dbReference type="EMBL" id="NFZT01000001">
    <property type="protein sequence ID" value="OWV34313.1"/>
    <property type="molecule type" value="Genomic_DNA"/>
</dbReference>
<evidence type="ECO:0000256" key="10">
    <source>
        <dbReference type="ARBA" id="ARBA00023299"/>
    </source>
</evidence>
<dbReference type="InterPro" id="IPR004469">
    <property type="entry name" value="PSP"/>
</dbReference>
<dbReference type="Pfam" id="PF12710">
    <property type="entry name" value="HAD"/>
    <property type="match status" value="1"/>
</dbReference>
<dbReference type="InterPro" id="IPR050582">
    <property type="entry name" value="HAD-like_SerB"/>
</dbReference>
<accession>A0A219B827</accession>
<dbReference type="GO" id="GO:0000287">
    <property type="term" value="F:magnesium ion binding"/>
    <property type="evidence" value="ECO:0007669"/>
    <property type="project" value="TreeGrafter"/>
</dbReference>
<evidence type="ECO:0000256" key="13">
    <source>
        <dbReference type="ARBA" id="ARBA00048523"/>
    </source>
</evidence>
<evidence type="ECO:0000256" key="11">
    <source>
        <dbReference type="ARBA" id="ARBA00031693"/>
    </source>
</evidence>
<dbReference type="PANTHER" id="PTHR43344:SF2">
    <property type="entry name" value="PHOSPHOSERINE PHOSPHATASE"/>
    <property type="match status" value="1"/>
</dbReference>
<dbReference type="RefSeq" id="WP_088713013.1">
    <property type="nucleotide sequence ID" value="NZ_NFZT01000001.1"/>
</dbReference>
<dbReference type="GO" id="GO:0005737">
    <property type="term" value="C:cytoplasm"/>
    <property type="evidence" value="ECO:0007669"/>
    <property type="project" value="TreeGrafter"/>
</dbReference>
<evidence type="ECO:0000256" key="4">
    <source>
        <dbReference type="ARBA" id="ARBA00012640"/>
    </source>
</evidence>
<evidence type="ECO:0000256" key="14">
    <source>
        <dbReference type="PIRSR" id="PIRSR604469-1"/>
    </source>
</evidence>
<evidence type="ECO:0000313" key="15">
    <source>
        <dbReference type="EMBL" id="OWV34313.1"/>
    </source>
</evidence>
<feature type="active site" description="Proton donor" evidence="14">
    <location>
        <position position="80"/>
    </location>
</feature>
<evidence type="ECO:0000256" key="7">
    <source>
        <dbReference type="ARBA" id="ARBA00022723"/>
    </source>
</evidence>
<dbReference type="UniPathway" id="UPA00135">
    <property type="reaction ID" value="UER00198"/>
</dbReference>
<dbReference type="SFLD" id="SFLDF00029">
    <property type="entry name" value="phosphoserine_phosphatase"/>
    <property type="match status" value="1"/>
</dbReference>
<dbReference type="NCBIfam" id="TIGR01488">
    <property type="entry name" value="HAD-SF-IB"/>
    <property type="match status" value="1"/>
</dbReference>
<name>A0A219B827_9SPHN</name>
<evidence type="ECO:0000256" key="8">
    <source>
        <dbReference type="ARBA" id="ARBA00022801"/>
    </source>
</evidence>
<comment type="catalytic activity">
    <reaction evidence="13">
        <text>O-phospho-D-serine + H2O = D-serine + phosphate</text>
        <dbReference type="Rhea" id="RHEA:24873"/>
        <dbReference type="ChEBI" id="CHEBI:15377"/>
        <dbReference type="ChEBI" id="CHEBI:35247"/>
        <dbReference type="ChEBI" id="CHEBI:43474"/>
        <dbReference type="ChEBI" id="CHEBI:58680"/>
        <dbReference type="EC" id="3.1.3.3"/>
    </reaction>
</comment>
<dbReference type="SFLD" id="SFLDG01137">
    <property type="entry name" value="C1.6.1:_Phosphoserine_Phosphat"/>
    <property type="match status" value="1"/>
</dbReference>
<evidence type="ECO:0000256" key="3">
    <source>
        <dbReference type="ARBA" id="ARBA00009184"/>
    </source>
</evidence>
<dbReference type="GO" id="GO:0036424">
    <property type="term" value="F:L-phosphoserine phosphatase activity"/>
    <property type="evidence" value="ECO:0007669"/>
    <property type="project" value="InterPro"/>
</dbReference>
<sequence length="288" mass="29917">MFIVTLVGTPELSSQDVLAASEILASRDHIWIDSGQAADIEVSALAPDGVARIEAALPHVDVFAQPASARHRRLFVADMDSTMIQAECIDELADFAGKKAEIAAVTEAAMRGELDFEAALRGRVEALEGLEVSAIRNCLDTRISYTPGAKTLIATLKAEGIRTCLVSGGFHSFADPVGEGLGFDVILANRLETAAGRLTGVVGSPIVDSAAKKALLLAESEGLGVGAGQAIAIGDGANDLDMVKAAGLGVAYHAKPKLAEAADARIRSGDLTVLLYALGLEKSRWQGA</sequence>
<comment type="cofactor">
    <cofactor evidence="1">
        <name>Mg(2+)</name>
        <dbReference type="ChEBI" id="CHEBI:18420"/>
    </cofactor>
</comment>
<keyword evidence="10" id="KW-0718">Serine biosynthesis</keyword>
<organism evidence="15 16">
    <name type="scientific">Pacificimonas flava</name>
    <dbReference type="NCBI Taxonomy" id="1234595"/>
    <lineage>
        <taxon>Bacteria</taxon>
        <taxon>Pseudomonadati</taxon>
        <taxon>Pseudomonadota</taxon>
        <taxon>Alphaproteobacteria</taxon>
        <taxon>Sphingomonadales</taxon>
        <taxon>Sphingosinicellaceae</taxon>
        <taxon>Pacificimonas</taxon>
    </lineage>
</organism>
<keyword evidence="8" id="KW-0378">Hydrolase</keyword>
<keyword evidence="6" id="KW-0028">Amino-acid biosynthesis</keyword>
<dbReference type="Gene3D" id="3.40.50.1000">
    <property type="entry name" value="HAD superfamily/HAD-like"/>
    <property type="match status" value="1"/>
</dbReference>
<dbReference type="AlphaFoldDB" id="A0A219B827"/>
<comment type="caution">
    <text evidence="15">The sequence shown here is derived from an EMBL/GenBank/DDBJ whole genome shotgun (WGS) entry which is preliminary data.</text>
</comment>
<evidence type="ECO:0000313" key="16">
    <source>
        <dbReference type="Proteomes" id="UP000198462"/>
    </source>
</evidence>
<feature type="active site" description="Nucleophile" evidence="14">
    <location>
        <position position="78"/>
    </location>
</feature>
<protein>
    <recommendedName>
        <fullName evidence="5">Phosphoserine phosphatase</fullName>
        <ecNumber evidence="4">3.1.3.3</ecNumber>
    </recommendedName>
    <alternativeName>
        <fullName evidence="11">O-phosphoserine phosphohydrolase</fullName>
    </alternativeName>
</protein>
<keyword evidence="9" id="KW-0460">Magnesium</keyword>
<dbReference type="InterPro" id="IPR023214">
    <property type="entry name" value="HAD_sf"/>
</dbReference>
<evidence type="ECO:0000256" key="2">
    <source>
        <dbReference type="ARBA" id="ARBA00005135"/>
    </source>
</evidence>
<dbReference type="SFLD" id="SFLDG01136">
    <property type="entry name" value="C1.6:_Phosphoserine_Phosphatas"/>
    <property type="match status" value="1"/>
</dbReference>
<proteinExistence type="inferred from homology"/>
<keyword evidence="16" id="KW-1185">Reference proteome</keyword>
<dbReference type="Proteomes" id="UP000198462">
    <property type="component" value="Unassembled WGS sequence"/>
</dbReference>
<keyword evidence="7" id="KW-0479">Metal-binding</keyword>
<comment type="pathway">
    <text evidence="2">Amino-acid biosynthesis; L-serine biosynthesis; L-serine from 3-phospho-D-glycerate: step 3/3.</text>
</comment>
<comment type="similarity">
    <text evidence="3">Belongs to the HAD-like hydrolase superfamily. SerB family.</text>
</comment>
<evidence type="ECO:0000256" key="6">
    <source>
        <dbReference type="ARBA" id="ARBA00022605"/>
    </source>
</evidence>
<evidence type="ECO:0000256" key="9">
    <source>
        <dbReference type="ARBA" id="ARBA00022842"/>
    </source>
</evidence>
<reference evidence="16" key="1">
    <citation type="submission" date="2017-05" db="EMBL/GenBank/DDBJ databases">
        <authorList>
            <person name="Lin X."/>
        </authorList>
    </citation>
    <scope>NUCLEOTIDE SEQUENCE [LARGE SCALE GENOMIC DNA]</scope>
    <source>
        <strain evidence="16">JLT2012</strain>
    </source>
</reference>
<dbReference type="OrthoDB" id="9792539at2"/>
<dbReference type="NCBIfam" id="TIGR00338">
    <property type="entry name" value="serB"/>
    <property type="match status" value="1"/>
</dbReference>
<comment type="catalytic activity">
    <reaction evidence="12">
        <text>O-phospho-L-serine + H2O = L-serine + phosphate</text>
        <dbReference type="Rhea" id="RHEA:21208"/>
        <dbReference type="ChEBI" id="CHEBI:15377"/>
        <dbReference type="ChEBI" id="CHEBI:33384"/>
        <dbReference type="ChEBI" id="CHEBI:43474"/>
        <dbReference type="ChEBI" id="CHEBI:57524"/>
        <dbReference type="EC" id="3.1.3.3"/>
    </reaction>
</comment>
<dbReference type="InterPro" id="IPR036412">
    <property type="entry name" value="HAD-like_sf"/>
</dbReference>
<evidence type="ECO:0000256" key="1">
    <source>
        <dbReference type="ARBA" id="ARBA00001946"/>
    </source>
</evidence>